<dbReference type="Proteomes" id="UP000231259">
    <property type="component" value="Unassembled WGS sequence"/>
</dbReference>
<accession>A0A2G8RG53</accession>
<evidence type="ECO:0000313" key="1">
    <source>
        <dbReference type="EMBL" id="PIL20576.1"/>
    </source>
</evidence>
<organism evidence="1 2">
    <name type="scientific">Puniceibacterium antarcticum</name>
    <dbReference type="NCBI Taxonomy" id="1206336"/>
    <lineage>
        <taxon>Bacteria</taxon>
        <taxon>Pseudomonadati</taxon>
        <taxon>Pseudomonadota</taxon>
        <taxon>Alphaproteobacteria</taxon>
        <taxon>Rhodobacterales</taxon>
        <taxon>Paracoccaceae</taxon>
        <taxon>Puniceibacterium</taxon>
    </lineage>
</organism>
<name>A0A2G8RG53_9RHOB</name>
<dbReference type="AlphaFoldDB" id="A0A2G8RG53"/>
<proteinExistence type="predicted"/>
<reference evidence="1 2" key="1">
    <citation type="submission" date="2013-09" db="EMBL/GenBank/DDBJ databases">
        <title>Genome sequencing of Phaeobacter antarcticus sp. nov. SM1211.</title>
        <authorList>
            <person name="Zhang X.-Y."/>
            <person name="Liu C."/>
            <person name="Chen X.-L."/>
            <person name="Xie B.-B."/>
            <person name="Qin Q.-L."/>
            <person name="Rong J.-C."/>
            <person name="Zhang Y.-Z."/>
        </authorList>
    </citation>
    <scope>NUCLEOTIDE SEQUENCE [LARGE SCALE GENOMIC DNA]</scope>
    <source>
        <strain evidence="1 2">SM1211</strain>
    </source>
</reference>
<comment type="caution">
    <text evidence="1">The sequence shown here is derived from an EMBL/GenBank/DDBJ whole genome shotgun (WGS) entry which is preliminary data.</text>
</comment>
<protein>
    <submittedName>
        <fullName evidence="1">Uncharacterized protein</fullName>
    </submittedName>
</protein>
<evidence type="ECO:0000313" key="2">
    <source>
        <dbReference type="Proteomes" id="UP000231259"/>
    </source>
</evidence>
<keyword evidence="2" id="KW-1185">Reference proteome</keyword>
<sequence>MRVFMALQLLHLISARFCRLLGLQKFCHIKSDFAL</sequence>
<gene>
    <name evidence="1" type="ORF">P775_08585</name>
</gene>
<dbReference type="EMBL" id="AWWI01000060">
    <property type="protein sequence ID" value="PIL20576.1"/>
    <property type="molecule type" value="Genomic_DNA"/>
</dbReference>